<dbReference type="Gene3D" id="1.20.120.1720">
    <property type="match status" value="1"/>
</dbReference>
<dbReference type="RefSeq" id="WP_027228090.1">
    <property type="nucleotide sequence ID" value="NZ_CP017601.1"/>
</dbReference>
<accession>A0A2S6F9N4</accession>
<dbReference type="Gene3D" id="1.10.520.60">
    <property type="match status" value="1"/>
</dbReference>
<evidence type="ECO:0000313" key="1">
    <source>
        <dbReference type="EMBL" id="PPK34102.1"/>
    </source>
</evidence>
<organism evidence="1 2">
    <name type="scientific">Legionella pneumophila</name>
    <dbReference type="NCBI Taxonomy" id="446"/>
    <lineage>
        <taxon>Bacteria</taxon>
        <taxon>Pseudomonadati</taxon>
        <taxon>Pseudomonadota</taxon>
        <taxon>Gammaproteobacteria</taxon>
        <taxon>Legionellales</taxon>
        <taxon>Legionellaceae</taxon>
        <taxon>Legionella</taxon>
    </lineage>
</organism>
<dbReference type="InterPro" id="IPR040769">
    <property type="entry name" value="PI_PP_I"/>
</dbReference>
<protein>
    <submittedName>
        <fullName evidence="1">Oxidoreductase</fullName>
    </submittedName>
</protein>
<name>A0A2S6F9N4_LEGPN</name>
<dbReference type="EMBL" id="PQWY01000001">
    <property type="protein sequence ID" value="PPK34102.1"/>
    <property type="molecule type" value="Genomic_DNA"/>
</dbReference>
<gene>
    <name evidence="1" type="ORF">C3928_01045</name>
</gene>
<dbReference type="Pfam" id="PF18363">
    <property type="entry name" value="PI_PP_I"/>
    <property type="match status" value="1"/>
</dbReference>
<comment type="caution">
    <text evidence="1">The sequence shown here is derived from an EMBL/GenBank/DDBJ whole genome shotgun (WGS) entry which is preliminary data.</text>
</comment>
<dbReference type="InterPro" id="IPR041034">
    <property type="entry name" value="PI_PP_C"/>
</dbReference>
<sequence>MGKGIILRVLENTILSPEVFDTLERLLPGYKLEYFKEQPDYRKSIARRIDSLHDAFSFILKAYPLDPKHTSLTVETLSTYAAECKASCDLEKLTLEELHFELERFTAKLVEAISIAWKWPKGKAVKEAIACLNEAEQYVLMSRGRSDIATIMPIEMDSETKYVLQYDESLSPVYEQWLNELKQLKEYNFPKTPAWFKNLPSYQQAYYCNLNLSSVDPKKALQHFNTFFGNWGDIAKRSLNLTTELNQIHTNSPPYPSWFNELSLAQQAMIRVLSATPHEIKSSLKEFKKFMVEQAKNEQYALTLSLVPKLPQWYWVLSEKQQYFLEYALKNAEKIEDVVSYLSSRHRTLPAPANYGAHSLYLIDGEGKETLFYDKRYRSSHVASRDSLKFPEDVQQRHVDSNLVKVMEFAKPQQPFLLQTLISPIHAVDYIPTVVTDFLPELPPDLELYKIARDAVTRSKRRHEIFQHNHPFNIAKRYYYTQATDKDSEFLLKAAQKCVSTKPGLQALIDDYKAVLESPLGSATFWDYDGRELFLSSLEELIILTMSGYSYGSCVSGKDRKAVELLHTDAMILYKAKYGNWPKFGIPKEKEERVNFINIVVDLYISRHQHELAGQNAPGSEGIKTPDWYWPNDIAEAINKRLGSEKALAYDDRLATDNEVKNISKDLRSFFLPENELHCLLIAKQLGEKMCTRLYDVLSALINEERRFQKSSKDSWKLRWFSDKDVSSTPTGILNIREVMHDENSGNDNILRIGKIFAAVLNRPESDSSRTTATNSVYDRIRKLLQPLTSEATLQTLADEAILEWSSLFESSKRENSGLVYM</sequence>
<dbReference type="OrthoDB" id="5650789at2"/>
<reference evidence="1 2" key="1">
    <citation type="submission" date="2018-02" db="EMBL/GenBank/DDBJ databases">
        <title>Draft genome sequences of four Legionella pneumophila clinical strains isolated in Ontario.</title>
        <authorList>
            <person name="Fortuna A."/>
            <person name="Ramnarine R."/>
            <person name="Li A."/>
            <person name="Frantz C."/>
            <person name="Mallo G."/>
        </authorList>
    </citation>
    <scope>NUCLEOTIDE SEQUENCE [LARGE SCALE GENOMIC DNA]</scope>
    <source>
        <strain evidence="1 2">LG61</strain>
    </source>
</reference>
<dbReference type="Proteomes" id="UP000239239">
    <property type="component" value="Unassembled WGS sequence"/>
</dbReference>
<dbReference type="Pfam" id="PF18365">
    <property type="entry name" value="PI_PP_C"/>
    <property type="match status" value="1"/>
</dbReference>
<proteinExistence type="predicted"/>
<evidence type="ECO:0000313" key="2">
    <source>
        <dbReference type="Proteomes" id="UP000239239"/>
    </source>
</evidence>
<dbReference type="AlphaFoldDB" id="A0A2S6F9N4"/>